<evidence type="ECO:0000259" key="2">
    <source>
        <dbReference type="Pfam" id="PF00441"/>
    </source>
</evidence>
<proteinExistence type="predicted"/>
<comment type="caution">
    <text evidence="3">The sequence shown here is derived from an EMBL/GenBank/DDBJ whole genome shotgun (WGS) entry which is preliminary data.</text>
</comment>
<dbReference type="Gene3D" id="1.20.140.10">
    <property type="entry name" value="Butyryl-CoA Dehydrogenase, subunit A, domain 3"/>
    <property type="match status" value="1"/>
</dbReference>
<name>A0A1J5NXW2_9ZZZZ</name>
<accession>A0A1J5NXW2</accession>
<evidence type="ECO:0000313" key="3">
    <source>
        <dbReference type="EMBL" id="OIQ63048.1"/>
    </source>
</evidence>
<keyword evidence="1" id="KW-0285">Flavoprotein</keyword>
<reference evidence="3" key="1">
    <citation type="submission" date="2016-10" db="EMBL/GenBank/DDBJ databases">
        <title>Sequence of Gallionella enrichment culture.</title>
        <authorList>
            <person name="Poehlein A."/>
            <person name="Muehling M."/>
            <person name="Daniel R."/>
        </authorList>
    </citation>
    <scope>NUCLEOTIDE SEQUENCE</scope>
</reference>
<dbReference type="AlphaFoldDB" id="A0A1J5NXW2"/>
<feature type="domain" description="Acyl-CoA dehydrogenase/oxidase C-terminal" evidence="2">
    <location>
        <begin position="1"/>
        <end position="90"/>
    </location>
</feature>
<dbReference type="InterPro" id="IPR009075">
    <property type="entry name" value="AcylCo_DH/oxidase_C"/>
</dbReference>
<dbReference type="SUPFAM" id="SSF47203">
    <property type="entry name" value="Acyl-CoA dehydrogenase C-terminal domain-like"/>
    <property type="match status" value="1"/>
</dbReference>
<protein>
    <submittedName>
        <fullName evidence="3">Acyl-CoA dehydrogenase</fullName>
        <ecNumber evidence="3">1.3.99.-</ecNumber>
    </submittedName>
</protein>
<organism evidence="3">
    <name type="scientific">mine drainage metagenome</name>
    <dbReference type="NCBI Taxonomy" id="410659"/>
    <lineage>
        <taxon>unclassified sequences</taxon>
        <taxon>metagenomes</taxon>
        <taxon>ecological metagenomes</taxon>
    </lineage>
</organism>
<dbReference type="EMBL" id="MLJW01009359">
    <property type="protein sequence ID" value="OIQ63048.1"/>
    <property type="molecule type" value="Genomic_DNA"/>
</dbReference>
<dbReference type="GO" id="GO:0003995">
    <property type="term" value="F:acyl-CoA dehydrogenase activity"/>
    <property type="evidence" value="ECO:0007669"/>
    <property type="project" value="TreeGrafter"/>
</dbReference>
<keyword evidence="3" id="KW-0560">Oxidoreductase</keyword>
<dbReference type="EC" id="1.3.99.-" evidence="3"/>
<sequence>MATRTQASRLLVDAAAKAYDRGERVDYEAGMAKLFATESALENAIEAMRIHGGYGYSKEFLVERLYRDAPLLVIGEGTNEIQRLLIARRLIERNPI</sequence>
<dbReference type="InterPro" id="IPR036250">
    <property type="entry name" value="AcylCo_DH-like_C"/>
</dbReference>
<dbReference type="Pfam" id="PF00441">
    <property type="entry name" value="Acyl-CoA_dh_1"/>
    <property type="match status" value="1"/>
</dbReference>
<dbReference type="PANTHER" id="PTHR43884">
    <property type="entry name" value="ACYL-COA DEHYDROGENASE"/>
    <property type="match status" value="1"/>
</dbReference>
<evidence type="ECO:0000256" key="1">
    <source>
        <dbReference type="ARBA" id="ARBA00022630"/>
    </source>
</evidence>
<dbReference type="PANTHER" id="PTHR43884:SF12">
    <property type="entry name" value="ISOVALERYL-COA DEHYDROGENASE, MITOCHONDRIAL-RELATED"/>
    <property type="match status" value="1"/>
</dbReference>
<gene>
    <name evidence="3" type="primary">mmgC_32</name>
    <name evidence="3" type="ORF">GALL_554180</name>
</gene>